<dbReference type="AlphaFoldDB" id="J9Z7Q8"/>
<dbReference type="EMBL" id="CP002919">
    <property type="protein sequence ID" value="AFS52454.1"/>
    <property type="molecule type" value="Genomic_DNA"/>
</dbReference>
<dbReference type="HOGENOM" id="CLU_3218115_0_0_0"/>
<dbReference type="KEGG" id="lfi:LFML04_0209"/>
<accession>J9Z7Q8</accession>
<reference evidence="1 2" key="1">
    <citation type="journal article" date="2011" name="J. Microbiol.">
        <title>Complete genome of Leptospirillum ferriphilum ML-04 provides insight into its physiology and environmental adaptation.</title>
        <authorList>
            <person name="Mi S."/>
            <person name="Song J."/>
            <person name="Lin J."/>
            <person name="Che Y."/>
            <person name="Zheng H."/>
            <person name="Lin J."/>
        </authorList>
    </citation>
    <scope>NUCLEOTIDE SEQUENCE [LARGE SCALE GENOMIC DNA]</scope>
    <source>
        <strain evidence="1 2">ML-04</strain>
    </source>
</reference>
<gene>
    <name evidence="1" type="ordered locus">LFML04_0209</name>
</gene>
<sequence>MQIHIFDPSILGVRFKLCKFSLGRRVDGEGFLGPSGSCPHAPER</sequence>
<dbReference type="PATRIC" id="fig|1048260.3.peg.219"/>
<name>J9Z7Q8_LEPFM</name>
<evidence type="ECO:0000313" key="1">
    <source>
        <dbReference type="EMBL" id="AFS52454.1"/>
    </source>
</evidence>
<organism evidence="1 2">
    <name type="scientific">Leptospirillum ferriphilum (strain ML-04)</name>
    <dbReference type="NCBI Taxonomy" id="1048260"/>
    <lineage>
        <taxon>Bacteria</taxon>
        <taxon>Pseudomonadati</taxon>
        <taxon>Nitrospirota</taxon>
        <taxon>Nitrospiria</taxon>
        <taxon>Nitrospirales</taxon>
        <taxon>Nitrospiraceae</taxon>
        <taxon>Leptospirillum</taxon>
    </lineage>
</organism>
<proteinExistence type="predicted"/>
<dbReference type="STRING" id="1048260.LFML04_0209"/>
<evidence type="ECO:0000313" key="2">
    <source>
        <dbReference type="Proteomes" id="UP000006177"/>
    </source>
</evidence>
<protein>
    <submittedName>
        <fullName evidence="1">Uncharacterized protein</fullName>
    </submittedName>
</protein>
<dbReference type="Proteomes" id="UP000006177">
    <property type="component" value="Chromosome"/>
</dbReference>